<keyword evidence="2 5" id="KW-0812">Transmembrane</keyword>
<comment type="caution">
    <text evidence="7">The sequence shown here is derived from an EMBL/GenBank/DDBJ whole genome shotgun (WGS) entry which is preliminary data.</text>
</comment>
<dbReference type="GO" id="GO:0016020">
    <property type="term" value="C:membrane"/>
    <property type="evidence" value="ECO:0007669"/>
    <property type="project" value="UniProtKB-SubCell"/>
</dbReference>
<evidence type="ECO:0000256" key="3">
    <source>
        <dbReference type="ARBA" id="ARBA00022989"/>
    </source>
</evidence>
<organism evidence="7 8">
    <name type="scientific">Polycladospora coralii</name>
    <dbReference type="NCBI Taxonomy" id="2771432"/>
    <lineage>
        <taxon>Bacteria</taxon>
        <taxon>Bacillati</taxon>
        <taxon>Bacillota</taxon>
        <taxon>Bacilli</taxon>
        <taxon>Bacillales</taxon>
        <taxon>Thermoactinomycetaceae</taxon>
        <taxon>Polycladospora</taxon>
    </lineage>
</organism>
<dbReference type="PANTHER" id="PTHR38480">
    <property type="entry name" value="SLR0254 PROTEIN"/>
    <property type="match status" value="1"/>
</dbReference>
<evidence type="ECO:0000313" key="7">
    <source>
        <dbReference type="EMBL" id="MBD1371510.1"/>
    </source>
</evidence>
<dbReference type="EMBL" id="JACXAH010000004">
    <property type="protein sequence ID" value="MBD1371510.1"/>
    <property type="molecule type" value="Genomic_DNA"/>
</dbReference>
<keyword evidence="8" id="KW-1185">Reference proteome</keyword>
<feature type="transmembrane region" description="Helical" evidence="5">
    <location>
        <begin position="66"/>
        <end position="88"/>
    </location>
</feature>
<accession>A0A926NA98</accession>
<dbReference type="Proteomes" id="UP000661691">
    <property type="component" value="Unassembled WGS sequence"/>
</dbReference>
<dbReference type="InterPro" id="IPR010432">
    <property type="entry name" value="RDD"/>
</dbReference>
<evidence type="ECO:0000256" key="2">
    <source>
        <dbReference type="ARBA" id="ARBA00022692"/>
    </source>
</evidence>
<evidence type="ECO:0000256" key="4">
    <source>
        <dbReference type="ARBA" id="ARBA00023136"/>
    </source>
</evidence>
<dbReference type="RefSeq" id="WP_191138160.1">
    <property type="nucleotide sequence ID" value="NZ_JACXAG020000001.1"/>
</dbReference>
<gene>
    <name evidence="7" type="ORF">IC620_03960</name>
</gene>
<dbReference type="Pfam" id="PF06271">
    <property type="entry name" value="RDD"/>
    <property type="match status" value="1"/>
</dbReference>
<comment type="subcellular location">
    <subcellularLocation>
        <location evidence="1">Membrane</location>
        <topology evidence="1">Multi-pass membrane protein</topology>
    </subcellularLocation>
</comment>
<keyword evidence="3 5" id="KW-1133">Transmembrane helix</keyword>
<evidence type="ECO:0000256" key="1">
    <source>
        <dbReference type="ARBA" id="ARBA00004141"/>
    </source>
</evidence>
<evidence type="ECO:0000259" key="6">
    <source>
        <dbReference type="Pfam" id="PF06271"/>
    </source>
</evidence>
<keyword evidence="4 5" id="KW-0472">Membrane</keyword>
<feature type="transmembrane region" description="Helical" evidence="5">
    <location>
        <begin position="33"/>
        <end position="54"/>
    </location>
</feature>
<reference evidence="7" key="1">
    <citation type="submission" date="2020-09" db="EMBL/GenBank/DDBJ databases">
        <title>A novel bacterium of genus Hazenella, isolated from South China Sea.</title>
        <authorList>
            <person name="Huang H."/>
            <person name="Mo K."/>
            <person name="Hu Y."/>
        </authorList>
    </citation>
    <scope>NUCLEOTIDE SEQUENCE</scope>
    <source>
        <strain evidence="7">IB182357</strain>
    </source>
</reference>
<dbReference type="PANTHER" id="PTHR38480:SF1">
    <property type="entry name" value="SLR0254 PROTEIN"/>
    <property type="match status" value="1"/>
</dbReference>
<proteinExistence type="predicted"/>
<dbReference type="AlphaFoldDB" id="A0A926NA98"/>
<feature type="domain" description="RDD" evidence="6">
    <location>
        <begin position="19"/>
        <end position="158"/>
    </location>
</feature>
<evidence type="ECO:0000313" key="8">
    <source>
        <dbReference type="Proteomes" id="UP000661691"/>
    </source>
</evidence>
<name>A0A926NA98_9BACL</name>
<sequence length="275" mass="32070">MKNIIDIQTPEFVRVPFETAGIGVRGIAKIIDWLLIAVAYIPMGMIVYVFYGISTSYETSSEPTNAYSYFTALFIILLTVIPILYFTLFEYGMKGQTFGKKIVKIRVLQDDGRNPKLISIFLRNVLQLVDILPSFYLLGTLSIFINKEEKRLGDLVAGTIVIQERKEEQREIHFQYATLALSKKEIEILEKLEQTSAEQYLVLESFLLRRNHLDVYHRAEISRNFIQLWWPNIKTEKNKEEVFLEKQYLFLRQQFYPAKYPIIFPSAQQINVSSS</sequence>
<evidence type="ECO:0000256" key="5">
    <source>
        <dbReference type="SAM" id="Phobius"/>
    </source>
</evidence>
<protein>
    <submittedName>
        <fullName evidence="7">RDD family protein</fullName>
    </submittedName>
</protein>